<name>A0A835CDE1_9FABA</name>
<accession>A0A835CDE1</accession>
<keyword evidence="2" id="KW-1185">Reference proteome</keyword>
<dbReference type="AlphaFoldDB" id="A0A835CDE1"/>
<dbReference type="Proteomes" id="UP000634136">
    <property type="component" value="Unassembled WGS sequence"/>
</dbReference>
<dbReference type="EMBL" id="JAAIUW010000004">
    <property type="protein sequence ID" value="KAF7835022.1"/>
    <property type="molecule type" value="Genomic_DNA"/>
</dbReference>
<proteinExistence type="predicted"/>
<evidence type="ECO:0000313" key="2">
    <source>
        <dbReference type="Proteomes" id="UP000634136"/>
    </source>
</evidence>
<comment type="caution">
    <text evidence="1">The sequence shown here is derived from an EMBL/GenBank/DDBJ whole genome shotgun (WGS) entry which is preliminary data.</text>
</comment>
<organism evidence="1 2">
    <name type="scientific">Senna tora</name>
    <dbReference type="NCBI Taxonomy" id="362788"/>
    <lineage>
        <taxon>Eukaryota</taxon>
        <taxon>Viridiplantae</taxon>
        <taxon>Streptophyta</taxon>
        <taxon>Embryophyta</taxon>
        <taxon>Tracheophyta</taxon>
        <taxon>Spermatophyta</taxon>
        <taxon>Magnoliopsida</taxon>
        <taxon>eudicotyledons</taxon>
        <taxon>Gunneridae</taxon>
        <taxon>Pentapetalae</taxon>
        <taxon>rosids</taxon>
        <taxon>fabids</taxon>
        <taxon>Fabales</taxon>
        <taxon>Fabaceae</taxon>
        <taxon>Caesalpinioideae</taxon>
        <taxon>Cassia clade</taxon>
        <taxon>Senna</taxon>
    </lineage>
</organism>
<gene>
    <name evidence="1" type="ORF">G2W53_009881</name>
</gene>
<reference evidence="1" key="1">
    <citation type="submission" date="2020-09" db="EMBL/GenBank/DDBJ databases">
        <title>Genome-Enabled Discovery of Anthraquinone Biosynthesis in Senna tora.</title>
        <authorList>
            <person name="Kang S.-H."/>
            <person name="Pandey R.P."/>
            <person name="Lee C.-M."/>
            <person name="Sim J.-S."/>
            <person name="Jeong J.-T."/>
            <person name="Choi B.-S."/>
            <person name="Jung M."/>
            <person name="Ginzburg D."/>
            <person name="Zhao K."/>
            <person name="Won S.Y."/>
            <person name="Oh T.-J."/>
            <person name="Yu Y."/>
            <person name="Kim N.-H."/>
            <person name="Lee O.R."/>
            <person name="Lee T.-H."/>
            <person name="Bashyal P."/>
            <person name="Kim T.-S."/>
            <person name="Lee W.-H."/>
            <person name="Kawkins C."/>
            <person name="Kim C.-K."/>
            <person name="Kim J.S."/>
            <person name="Ahn B.O."/>
            <person name="Rhee S.Y."/>
            <person name="Sohng J.K."/>
        </authorList>
    </citation>
    <scope>NUCLEOTIDE SEQUENCE</scope>
    <source>
        <tissue evidence="1">Leaf</tissue>
    </source>
</reference>
<sequence length="65" mass="7400">MAWEERESCLNIFRTTDHGRILETFTNHGQKTCCASESNTSVRIVYANWSGFDAPIGVVMAWEEC</sequence>
<protein>
    <submittedName>
        <fullName evidence="1">Uncharacterized protein</fullName>
    </submittedName>
</protein>
<evidence type="ECO:0000313" key="1">
    <source>
        <dbReference type="EMBL" id="KAF7835022.1"/>
    </source>
</evidence>